<name>A0ABV0G5K3_9BURK</name>
<dbReference type="InterPro" id="IPR014710">
    <property type="entry name" value="RmlC-like_jellyroll"/>
</dbReference>
<feature type="region of interest" description="Disordered" evidence="1">
    <location>
        <begin position="31"/>
        <end position="65"/>
    </location>
</feature>
<organism evidence="3 4">
    <name type="scientific">Roseateles paludis</name>
    <dbReference type="NCBI Taxonomy" id="3145238"/>
    <lineage>
        <taxon>Bacteria</taxon>
        <taxon>Pseudomonadati</taxon>
        <taxon>Pseudomonadota</taxon>
        <taxon>Betaproteobacteria</taxon>
        <taxon>Burkholderiales</taxon>
        <taxon>Sphaerotilaceae</taxon>
        <taxon>Roseateles</taxon>
    </lineage>
</organism>
<evidence type="ECO:0000259" key="2">
    <source>
        <dbReference type="Pfam" id="PF12973"/>
    </source>
</evidence>
<dbReference type="EMBL" id="JBDPZD010000005">
    <property type="protein sequence ID" value="MEO3693014.1"/>
    <property type="molecule type" value="Genomic_DNA"/>
</dbReference>
<feature type="compositionally biased region" description="Low complexity" evidence="1">
    <location>
        <begin position="9"/>
        <end position="20"/>
    </location>
</feature>
<dbReference type="SUPFAM" id="SSF51182">
    <property type="entry name" value="RmlC-like cupins"/>
    <property type="match status" value="2"/>
</dbReference>
<dbReference type="Proteomes" id="UP001495147">
    <property type="component" value="Unassembled WGS sequence"/>
</dbReference>
<feature type="compositionally biased region" description="Low complexity" evidence="1">
    <location>
        <begin position="31"/>
        <end position="49"/>
    </location>
</feature>
<proteinExistence type="predicted"/>
<evidence type="ECO:0000313" key="4">
    <source>
        <dbReference type="Proteomes" id="UP001495147"/>
    </source>
</evidence>
<feature type="region of interest" description="Disordered" evidence="1">
    <location>
        <begin position="1"/>
        <end position="20"/>
    </location>
</feature>
<accession>A0ABV0G5K3</accession>
<comment type="caution">
    <text evidence="3">The sequence shown here is derived from an EMBL/GenBank/DDBJ whole genome shotgun (WGS) entry which is preliminary data.</text>
</comment>
<evidence type="ECO:0000313" key="3">
    <source>
        <dbReference type="EMBL" id="MEO3693014.1"/>
    </source>
</evidence>
<reference evidence="3 4" key="1">
    <citation type="submission" date="2024-05" db="EMBL/GenBank/DDBJ databases">
        <title>Roseateles sp. DJS-2-20 16S ribosomal RNA gene Genome sequencing and assembly.</title>
        <authorList>
            <person name="Woo H."/>
        </authorList>
    </citation>
    <scope>NUCLEOTIDE SEQUENCE [LARGE SCALE GENOMIC DNA]</scope>
    <source>
        <strain evidence="3 4">DJS-2-20</strain>
    </source>
</reference>
<feature type="domain" description="ChrR-like cupin" evidence="2">
    <location>
        <begin position="177"/>
        <end position="268"/>
    </location>
</feature>
<dbReference type="InterPro" id="IPR011051">
    <property type="entry name" value="RmlC_Cupin_sf"/>
</dbReference>
<evidence type="ECO:0000256" key="1">
    <source>
        <dbReference type="SAM" id="MobiDB-lite"/>
    </source>
</evidence>
<gene>
    <name evidence="3" type="ORF">ABDJ85_16195</name>
</gene>
<dbReference type="Gene3D" id="2.60.120.10">
    <property type="entry name" value="Jelly Rolls"/>
    <property type="match status" value="2"/>
</dbReference>
<sequence>MKPTPPLSPDTDAALPDDLSPLLSEPFAQAWAAPTPAASSARSSLAGRLARSHAKEAGMHTTRLRRAAPEALAEGVSARLLYTAATDRPLRRGEPQRVRLLDLAPGADIPTLPSLPGATLECLVMAGSACLAGHELSLRDYLRLPATAAASLQAGPQGARLFVREAPARPGDASRLVRDCEAGWPAYGPGIRRRVLWAEGDEAALLYQVDPGAFVPLHTHGHDEECLMLAGELFLDDVLMQAGDYQVAPAGTQHALTRAETAGVLFAHGDVELQFIAGET</sequence>
<dbReference type="InterPro" id="IPR025979">
    <property type="entry name" value="ChrR-like_cupin_dom"/>
</dbReference>
<keyword evidence="4" id="KW-1185">Reference proteome</keyword>
<dbReference type="Pfam" id="PF12973">
    <property type="entry name" value="Cupin_7"/>
    <property type="match status" value="1"/>
</dbReference>
<dbReference type="RefSeq" id="WP_347705835.1">
    <property type="nucleotide sequence ID" value="NZ_JBDPZD010000005.1"/>
</dbReference>
<protein>
    <submittedName>
        <fullName evidence="3">Cupin domain-containing protein</fullName>
    </submittedName>
</protein>